<reference evidence="2 3" key="1">
    <citation type="submission" date="2019-09" db="EMBL/GenBank/DDBJ databases">
        <title>YIM 48816 draft genome.</title>
        <authorList>
            <person name="Jiang L."/>
        </authorList>
    </citation>
    <scope>NUCLEOTIDE SEQUENCE [LARGE SCALE GENOMIC DNA]</scope>
    <source>
        <strain evidence="2 3">YIM 48816</strain>
    </source>
</reference>
<gene>
    <name evidence="2" type="ORF">F6X53_16320</name>
</gene>
<sequence length="346" mass="38868">MFDNFVKSAKEFLDLLTNTSVGTTLTAIGLILLFVALYTLQKLFKTKPEDTSEWLKFIAAGSLVAGVVFSGAGPSFALMKLNENRIRTLSKDEAFDNLNKNKRINWAIRLIPYSPGAESDLDLPISKLKTLGPPTTAYTFVSPYAELKGYSVEDAVNMSGSKLTPGQRVSAIIFPVEESVIPASGRGLLQVIQKIDYDNSNPVKERFISQIGLSADEIDDLANQTNLDSWSWQGYGRRFNRYCKIAHKFRCGGNFEEKRSISKLERDWHPAGATKATKQEPCLGSDSYCDVDDWDQLKEQIRDSFGARIFFIKNISLDKLRTRYMIDFDNPKHQIIPDIGVNESDH</sequence>
<proteinExistence type="predicted"/>
<dbReference type="RefSeq" id="WP_151001268.1">
    <property type="nucleotide sequence ID" value="NZ_BPQY01000189.1"/>
</dbReference>
<feature type="transmembrane region" description="Helical" evidence="1">
    <location>
        <begin position="12"/>
        <end position="37"/>
    </location>
</feature>
<keyword evidence="1" id="KW-0472">Membrane</keyword>
<evidence type="ECO:0000313" key="3">
    <source>
        <dbReference type="Proteomes" id="UP000474159"/>
    </source>
</evidence>
<organism evidence="2 3">
    <name type="scientific">Methylobacterium soli</name>
    <dbReference type="NCBI Taxonomy" id="553447"/>
    <lineage>
        <taxon>Bacteria</taxon>
        <taxon>Pseudomonadati</taxon>
        <taxon>Pseudomonadota</taxon>
        <taxon>Alphaproteobacteria</taxon>
        <taxon>Hyphomicrobiales</taxon>
        <taxon>Methylobacteriaceae</taxon>
        <taxon>Methylobacterium</taxon>
    </lineage>
</organism>
<protein>
    <submittedName>
        <fullName evidence="2">Uncharacterized protein</fullName>
    </submittedName>
</protein>
<dbReference type="AlphaFoldDB" id="A0A6L3SW55"/>
<evidence type="ECO:0000256" key="1">
    <source>
        <dbReference type="SAM" id="Phobius"/>
    </source>
</evidence>
<dbReference type="EMBL" id="VZZK01000016">
    <property type="protein sequence ID" value="KAB1078060.1"/>
    <property type="molecule type" value="Genomic_DNA"/>
</dbReference>
<evidence type="ECO:0000313" key="2">
    <source>
        <dbReference type="EMBL" id="KAB1078060.1"/>
    </source>
</evidence>
<keyword evidence="1" id="KW-0812">Transmembrane</keyword>
<accession>A0A6L3SW55</accession>
<dbReference type="Proteomes" id="UP000474159">
    <property type="component" value="Unassembled WGS sequence"/>
</dbReference>
<keyword evidence="1" id="KW-1133">Transmembrane helix</keyword>
<feature type="transmembrane region" description="Helical" evidence="1">
    <location>
        <begin position="57"/>
        <end position="79"/>
    </location>
</feature>
<name>A0A6L3SW55_9HYPH</name>
<dbReference type="OrthoDB" id="8234220at2"/>
<comment type="caution">
    <text evidence="2">The sequence shown here is derived from an EMBL/GenBank/DDBJ whole genome shotgun (WGS) entry which is preliminary data.</text>
</comment>
<keyword evidence="3" id="KW-1185">Reference proteome</keyword>